<evidence type="ECO:0008006" key="4">
    <source>
        <dbReference type="Google" id="ProtNLM"/>
    </source>
</evidence>
<dbReference type="AlphaFoldDB" id="A0A2M8GP14"/>
<comment type="caution">
    <text evidence="2">The sequence shown here is derived from an EMBL/GenBank/DDBJ whole genome shotgun (WGS) entry which is preliminary data.</text>
</comment>
<dbReference type="EMBL" id="PFQK01000011">
    <property type="protein sequence ID" value="PJC82258.1"/>
    <property type="molecule type" value="Genomic_DNA"/>
</dbReference>
<evidence type="ECO:0000313" key="3">
    <source>
        <dbReference type="Proteomes" id="UP000229370"/>
    </source>
</evidence>
<sequence length="376" mass="44804">EINKKVALFFLVLSVFSATQIEFARFSWNPNLLPIFSFLTLYFLYRSIVTKKYIWPILFGAFLSFSIQLHYLALFLFIPIFIFFIANGFKDKKFSISQFPNFLISGASFILFSSPLIIFDLKHNFLNTKNFIKIFTEQKVIAYSPPLDRLLTTINSFFSPILRVNFNPILTLLTFLVLIIYFFKNKSFNKNLFLQLNFLNFFLYIFVFSLLNSFRYLHYYGQIYLSFFLILAFISSQWSKHRWTKFIVIGLFIGYIALNSRNYIFLYKQGNRQIWRAKIVAQSIIKQKPQIPYQVVPIPYTEMDGHIRYFLEIMGKTPLSDESSEQPKELYILCYEKECDALNHPQWQIAAFKNKKVEKIWKVDRVKIYKLIHKNK</sequence>
<name>A0A2M8GP14_9BACT</name>
<feature type="transmembrane region" description="Helical" evidence="1">
    <location>
        <begin position="98"/>
        <end position="119"/>
    </location>
</feature>
<feature type="transmembrane region" description="Helical" evidence="1">
    <location>
        <begin position="192"/>
        <end position="211"/>
    </location>
</feature>
<feature type="transmembrane region" description="Helical" evidence="1">
    <location>
        <begin position="57"/>
        <end position="86"/>
    </location>
</feature>
<evidence type="ECO:0000256" key="1">
    <source>
        <dbReference type="SAM" id="Phobius"/>
    </source>
</evidence>
<accession>A0A2M8GP14</accession>
<organism evidence="2 3">
    <name type="scientific">Candidatus Roizmanbacteria bacterium CG_4_8_14_3_um_filter_36_10</name>
    <dbReference type="NCBI Taxonomy" id="1974834"/>
    <lineage>
        <taxon>Bacteria</taxon>
        <taxon>Candidatus Roizmaniibacteriota</taxon>
    </lineage>
</organism>
<keyword evidence="1" id="KW-0472">Membrane</keyword>
<feature type="transmembrane region" description="Helical" evidence="1">
    <location>
        <begin position="246"/>
        <end position="266"/>
    </location>
</feature>
<feature type="transmembrane region" description="Helical" evidence="1">
    <location>
        <begin position="27"/>
        <end position="45"/>
    </location>
</feature>
<feature type="transmembrane region" description="Helical" evidence="1">
    <location>
        <begin position="164"/>
        <end position="183"/>
    </location>
</feature>
<dbReference type="Proteomes" id="UP000229370">
    <property type="component" value="Unassembled WGS sequence"/>
</dbReference>
<reference evidence="3" key="1">
    <citation type="submission" date="2017-09" db="EMBL/GenBank/DDBJ databases">
        <title>Depth-based differentiation of microbial function through sediment-hosted aquifers and enrichment of novel symbionts in the deep terrestrial subsurface.</title>
        <authorList>
            <person name="Probst A.J."/>
            <person name="Ladd B."/>
            <person name="Jarett J.K."/>
            <person name="Geller-Mcgrath D.E."/>
            <person name="Sieber C.M.K."/>
            <person name="Emerson J.B."/>
            <person name="Anantharaman K."/>
            <person name="Thomas B.C."/>
            <person name="Malmstrom R."/>
            <person name="Stieglmeier M."/>
            <person name="Klingl A."/>
            <person name="Woyke T."/>
            <person name="Ryan C.M."/>
            <person name="Banfield J.F."/>
        </authorList>
    </citation>
    <scope>NUCLEOTIDE SEQUENCE [LARGE SCALE GENOMIC DNA]</scope>
</reference>
<feature type="non-terminal residue" evidence="2">
    <location>
        <position position="1"/>
    </location>
</feature>
<feature type="transmembrane region" description="Helical" evidence="1">
    <location>
        <begin position="217"/>
        <end position="234"/>
    </location>
</feature>
<evidence type="ECO:0000313" key="2">
    <source>
        <dbReference type="EMBL" id="PJC82258.1"/>
    </source>
</evidence>
<proteinExistence type="predicted"/>
<protein>
    <recommendedName>
        <fullName evidence="4">Glycosyltransferase RgtA/B/C/D-like domain-containing protein</fullName>
    </recommendedName>
</protein>
<gene>
    <name evidence="2" type="ORF">CO007_00400</name>
</gene>
<keyword evidence="1" id="KW-1133">Transmembrane helix</keyword>
<keyword evidence="1" id="KW-0812">Transmembrane</keyword>